<reference evidence="3" key="1">
    <citation type="submission" date="2025-08" db="UniProtKB">
        <authorList>
            <consortium name="RefSeq"/>
        </authorList>
    </citation>
    <scope>IDENTIFICATION</scope>
</reference>
<dbReference type="Proteomes" id="UP000695022">
    <property type="component" value="Unplaced"/>
</dbReference>
<protein>
    <submittedName>
        <fullName evidence="3">Uncharacterized protein LOC106820175</fullName>
    </submittedName>
</protein>
<feature type="compositionally biased region" description="Basic and acidic residues" evidence="1">
    <location>
        <begin position="56"/>
        <end position="65"/>
    </location>
</feature>
<feature type="region of interest" description="Disordered" evidence="1">
    <location>
        <begin position="56"/>
        <end position="105"/>
    </location>
</feature>
<gene>
    <name evidence="3" type="primary">LOC106820175</name>
</gene>
<name>A0ABM1F6Y3_PRICU</name>
<proteinExistence type="predicted"/>
<sequence>MLRARVRRDPELYFQSGSSSNGIDTRRYAVSADAVREYQQQLDTFIDCKQKAISSEKEEKVKQEMETLSYNPYGKPGAGAPVSSAHPGARPELQNDTSIYETLCK</sequence>
<evidence type="ECO:0000256" key="1">
    <source>
        <dbReference type="SAM" id="MobiDB-lite"/>
    </source>
</evidence>
<organism evidence="2 3">
    <name type="scientific">Priapulus caudatus</name>
    <name type="common">Priapulid worm</name>
    <dbReference type="NCBI Taxonomy" id="37621"/>
    <lineage>
        <taxon>Eukaryota</taxon>
        <taxon>Metazoa</taxon>
        <taxon>Ecdysozoa</taxon>
        <taxon>Scalidophora</taxon>
        <taxon>Priapulida</taxon>
        <taxon>Priapulimorpha</taxon>
        <taxon>Priapulimorphida</taxon>
        <taxon>Priapulidae</taxon>
        <taxon>Priapulus</taxon>
    </lineage>
</organism>
<feature type="region of interest" description="Disordered" evidence="1">
    <location>
        <begin position="1"/>
        <end position="23"/>
    </location>
</feature>
<dbReference type="GeneID" id="106820175"/>
<evidence type="ECO:0000313" key="3">
    <source>
        <dbReference type="RefSeq" id="XP_014680204.1"/>
    </source>
</evidence>
<accession>A0ABM1F6Y3</accession>
<feature type="compositionally biased region" description="Polar residues" evidence="1">
    <location>
        <begin position="94"/>
        <end position="105"/>
    </location>
</feature>
<evidence type="ECO:0000313" key="2">
    <source>
        <dbReference type="Proteomes" id="UP000695022"/>
    </source>
</evidence>
<dbReference type="RefSeq" id="XP_014680204.1">
    <property type="nucleotide sequence ID" value="XM_014824718.1"/>
</dbReference>
<keyword evidence="2" id="KW-1185">Reference proteome</keyword>
<feature type="non-terminal residue" evidence="3">
    <location>
        <position position="105"/>
    </location>
</feature>